<gene>
    <name evidence="4" type="ORF">GCM10011282_25090</name>
</gene>
<feature type="transmembrane region" description="Helical" evidence="2">
    <location>
        <begin position="87"/>
        <end position="109"/>
    </location>
</feature>
<accession>A0ABQ2XIJ1</accession>
<comment type="caution">
    <text evidence="4">The sequence shown here is derived from an EMBL/GenBank/DDBJ whole genome shotgun (WGS) entry which is preliminary data.</text>
</comment>
<evidence type="ECO:0000259" key="3">
    <source>
        <dbReference type="Pfam" id="PF04235"/>
    </source>
</evidence>
<proteinExistence type="predicted"/>
<dbReference type="PANTHER" id="PTHR30590:SF2">
    <property type="entry name" value="INNER MEMBRANE PROTEIN"/>
    <property type="match status" value="1"/>
</dbReference>
<sequence>MMESSTNTGSSGSAGGASSVNSTFPNPSAVLKPILKPISASERIQALDVIRGFALIGIFFMNIEWFNRSFLTMGTGIPSNVHGIDWLASYFVNFFVAGKFWTIFSLLFGMGFAVMLTRSEETGRAFIKPYIRRIIALAIFGILHNVLLWPGDILYSYAFTAAGLLIILFGQWKWIVASIVGLIGFCFIPGMGSFAAVVGGIAFMGFIAIFIRNERIVSFLGMKMPLFSAICLVITILVSLAALASWFVPAMREGRNGLTGMSAAFLIITFLSAKYHQPAEARFWRAGVLIYSLPFVIGMVFGVIAYQQPLTSVFNSAEAVKLAAEKQAKKEADEAAEKLAKLNPTSSTKKDESKEDKKLPKSEAQKKLERDADTINRINENRKEIEKDLKAMTQANYPDFVKHRFADFMDAPFGSAGQAFAAIALFLIGVWFVRAKVITKAAENLSLFRHIALLGLPVGWGLSLLASSIAVSHAPGVSGDGWQLTQMILNLANLPTCLAYVSIIVLMLYSGSALAKIQVLAPFGRMALTNYLMQSVIQASFFYGWGLGQFGLGRAQQLGFAIAVICLQVLFSHWWLGRFRYGPLEWVWRAVTYWELPAMRVEHKGLTPHLG</sequence>
<evidence type="ECO:0000256" key="2">
    <source>
        <dbReference type="SAM" id="Phobius"/>
    </source>
</evidence>
<keyword evidence="2" id="KW-1133">Transmembrane helix</keyword>
<keyword evidence="5" id="KW-1185">Reference proteome</keyword>
<feature type="transmembrane region" description="Helical" evidence="2">
    <location>
        <begin position="283"/>
        <end position="306"/>
    </location>
</feature>
<dbReference type="InterPro" id="IPR007349">
    <property type="entry name" value="DUF418"/>
</dbReference>
<feature type="transmembrane region" description="Helical" evidence="2">
    <location>
        <begin position="130"/>
        <end position="147"/>
    </location>
</feature>
<feature type="transmembrane region" description="Helical" evidence="2">
    <location>
        <begin position="153"/>
        <end position="169"/>
    </location>
</feature>
<evidence type="ECO:0000256" key="1">
    <source>
        <dbReference type="SAM" id="MobiDB-lite"/>
    </source>
</evidence>
<protein>
    <recommendedName>
        <fullName evidence="3">DUF418 domain-containing protein</fullName>
    </recommendedName>
</protein>
<feature type="transmembrane region" description="Helical" evidence="2">
    <location>
        <begin position="527"/>
        <end position="546"/>
    </location>
</feature>
<dbReference type="Pfam" id="PF04235">
    <property type="entry name" value="DUF418"/>
    <property type="match status" value="1"/>
</dbReference>
<feature type="transmembrane region" description="Helical" evidence="2">
    <location>
        <begin position="225"/>
        <end position="248"/>
    </location>
</feature>
<organism evidence="4 5">
    <name type="scientific">Undibacterium macrobrachii</name>
    <dbReference type="NCBI Taxonomy" id="1119058"/>
    <lineage>
        <taxon>Bacteria</taxon>
        <taxon>Pseudomonadati</taxon>
        <taxon>Pseudomonadota</taxon>
        <taxon>Betaproteobacteria</taxon>
        <taxon>Burkholderiales</taxon>
        <taxon>Oxalobacteraceae</taxon>
        <taxon>Undibacterium</taxon>
    </lineage>
</organism>
<feature type="compositionally biased region" description="Basic and acidic residues" evidence="1">
    <location>
        <begin position="348"/>
        <end position="373"/>
    </location>
</feature>
<feature type="region of interest" description="Disordered" evidence="1">
    <location>
        <begin position="334"/>
        <end position="373"/>
    </location>
</feature>
<dbReference type="RefSeq" id="WP_189346499.1">
    <property type="nucleotide sequence ID" value="NZ_BMYT01000004.1"/>
</dbReference>
<feature type="transmembrane region" description="Helical" evidence="2">
    <location>
        <begin position="196"/>
        <end position="213"/>
    </location>
</feature>
<evidence type="ECO:0000313" key="5">
    <source>
        <dbReference type="Proteomes" id="UP000620127"/>
    </source>
</evidence>
<reference evidence="5" key="1">
    <citation type="journal article" date="2019" name="Int. J. Syst. Evol. Microbiol.">
        <title>The Global Catalogue of Microorganisms (GCM) 10K type strain sequencing project: providing services to taxonomists for standard genome sequencing and annotation.</title>
        <authorList>
            <consortium name="The Broad Institute Genomics Platform"/>
            <consortium name="The Broad Institute Genome Sequencing Center for Infectious Disease"/>
            <person name="Wu L."/>
            <person name="Ma J."/>
        </authorList>
    </citation>
    <scope>NUCLEOTIDE SEQUENCE [LARGE SCALE GENOMIC DNA]</scope>
    <source>
        <strain evidence="5">KCTC 23916</strain>
    </source>
</reference>
<feature type="transmembrane region" description="Helical" evidence="2">
    <location>
        <begin position="416"/>
        <end position="435"/>
    </location>
</feature>
<dbReference type="InterPro" id="IPR052529">
    <property type="entry name" value="Bact_Transport_Assoc"/>
</dbReference>
<keyword evidence="2" id="KW-0472">Membrane</keyword>
<dbReference type="Proteomes" id="UP000620127">
    <property type="component" value="Unassembled WGS sequence"/>
</dbReference>
<evidence type="ECO:0000313" key="4">
    <source>
        <dbReference type="EMBL" id="GGX17938.1"/>
    </source>
</evidence>
<feature type="transmembrane region" description="Helical" evidence="2">
    <location>
        <begin position="491"/>
        <end position="515"/>
    </location>
</feature>
<feature type="transmembrane region" description="Helical" evidence="2">
    <location>
        <begin position="447"/>
        <end position="471"/>
    </location>
</feature>
<feature type="domain" description="DUF418" evidence="3">
    <location>
        <begin position="433"/>
        <end position="594"/>
    </location>
</feature>
<name>A0ABQ2XIJ1_9BURK</name>
<feature type="transmembrane region" description="Helical" evidence="2">
    <location>
        <begin position="49"/>
        <end position="67"/>
    </location>
</feature>
<dbReference type="PANTHER" id="PTHR30590">
    <property type="entry name" value="INNER MEMBRANE PROTEIN"/>
    <property type="match status" value="1"/>
</dbReference>
<dbReference type="EMBL" id="BMYT01000004">
    <property type="protein sequence ID" value="GGX17938.1"/>
    <property type="molecule type" value="Genomic_DNA"/>
</dbReference>
<feature type="region of interest" description="Disordered" evidence="1">
    <location>
        <begin position="1"/>
        <end position="20"/>
    </location>
</feature>
<keyword evidence="2" id="KW-0812">Transmembrane</keyword>
<feature type="transmembrane region" description="Helical" evidence="2">
    <location>
        <begin position="558"/>
        <end position="576"/>
    </location>
</feature>